<dbReference type="Proteomes" id="UP000634136">
    <property type="component" value="Unassembled WGS sequence"/>
</dbReference>
<protein>
    <submittedName>
        <fullName evidence="1">Uncharacterized protein</fullName>
    </submittedName>
</protein>
<evidence type="ECO:0000313" key="2">
    <source>
        <dbReference type="Proteomes" id="UP000634136"/>
    </source>
</evidence>
<proteinExistence type="predicted"/>
<sequence>MCRGGEIRFVIFSTSIIGHISALQAAAARSILAAKSRELVGEEHSSQCGKFSILDCLDMGAGTLGCSVKETVKLFFNNMKTARVEIAREQAIETALVDAASQGMSKKESSKYAEKYGKKAEKMASREANRILGPIISSGWDFFEAMYYGGSSTEGFLRGAGTLIGTYGGAFFGEQCVGRFGYVVGSQMGSWAGGRIGLMIYDVLNGIRFLLQFPLSLTHNSQHSHF</sequence>
<reference evidence="1" key="1">
    <citation type="submission" date="2020-09" db="EMBL/GenBank/DDBJ databases">
        <title>Genome-Enabled Discovery of Anthraquinone Biosynthesis in Senna tora.</title>
        <authorList>
            <person name="Kang S.-H."/>
            <person name="Pandey R.P."/>
            <person name="Lee C.-M."/>
            <person name="Sim J.-S."/>
            <person name="Jeong J.-T."/>
            <person name="Choi B.-S."/>
            <person name="Jung M."/>
            <person name="Ginzburg D."/>
            <person name="Zhao K."/>
            <person name="Won S.Y."/>
            <person name="Oh T.-J."/>
            <person name="Yu Y."/>
            <person name="Kim N.-H."/>
            <person name="Lee O.R."/>
            <person name="Lee T.-H."/>
            <person name="Bashyal P."/>
            <person name="Kim T.-S."/>
            <person name="Lee W.-H."/>
            <person name="Kawkins C."/>
            <person name="Kim C.-K."/>
            <person name="Kim J.S."/>
            <person name="Ahn B.O."/>
            <person name="Rhee S.Y."/>
            <person name="Sohng J.K."/>
        </authorList>
    </citation>
    <scope>NUCLEOTIDE SEQUENCE</scope>
    <source>
        <tissue evidence="1">Leaf</tissue>
    </source>
</reference>
<evidence type="ECO:0000313" key="1">
    <source>
        <dbReference type="EMBL" id="KAF7817970.1"/>
    </source>
</evidence>
<accession>A0A834WC75</accession>
<dbReference type="AlphaFoldDB" id="A0A834WC75"/>
<dbReference type="PANTHER" id="PTHR35702:SF1">
    <property type="entry name" value="EXPRESSED PROTEIN"/>
    <property type="match status" value="1"/>
</dbReference>
<gene>
    <name evidence="1" type="ORF">G2W53_023425</name>
</gene>
<name>A0A834WC75_9FABA</name>
<keyword evidence="2" id="KW-1185">Reference proteome</keyword>
<dbReference type="EMBL" id="JAAIUW010000008">
    <property type="protein sequence ID" value="KAF7817970.1"/>
    <property type="molecule type" value="Genomic_DNA"/>
</dbReference>
<comment type="caution">
    <text evidence="1">The sequence shown here is derived from an EMBL/GenBank/DDBJ whole genome shotgun (WGS) entry which is preliminary data.</text>
</comment>
<dbReference type="OrthoDB" id="1906723at2759"/>
<dbReference type="PANTHER" id="PTHR35702">
    <property type="entry name" value="EXPRESSED PROTEIN"/>
    <property type="match status" value="1"/>
</dbReference>
<organism evidence="1 2">
    <name type="scientific">Senna tora</name>
    <dbReference type="NCBI Taxonomy" id="362788"/>
    <lineage>
        <taxon>Eukaryota</taxon>
        <taxon>Viridiplantae</taxon>
        <taxon>Streptophyta</taxon>
        <taxon>Embryophyta</taxon>
        <taxon>Tracheophyta</taxon>
        <taxon>Spermatophyta</taxon>
        <taxon>Magnoliopsida</taxon>
        <taxon>eudicotyledons</taxon>
        <taxon>Gunneridae</taxon>
        <taxon>Pentapetalae</taxon>
        <taxon>rosids</taxon>
        <taxon>fabids</taxon>
        <taxon>Fabales</taxon>
        <taxon>Fabaceae</taxon>
        <taxon>Caesalpinioideae</taxon>
        <taxon>Cassia clade</taxon>
        <taxon>Senna</taxon>
    </lineage>
</organism>